<gene>
    <name evidence="2" type="ORF">GCM10009710_30790</name>
</gene>
<evidence type="ECO:0000313" key="3">
    <source>
        <dbReference type="Proteomes" id="UP001501057"/>
    </source>
</evidence>
<dbReference type="Pfam" id="PF13304">
    <property type="entry name" value="AAA_21"/>
    <property type="match status" value="1"/>
</dbReference>
<dbReference type="InterPro" id="IPR027417">
    <property type="entry name" value="P-loop_NTPase"/>
</dbReference>
<evidence type="ECO:0000313" key="2">
    <source>
        <dbReference type="EMBL" id="GAA1748587.1"/>
    </source>
</evidence>
<dbReference type="RefSeq" id="WP_344203193.1">
    <property type="nucleotide sequence ID" value="NZ_BAAAME010000005.1"/>
</dbReference>
<accession>A0ABP4WC92</accession>
<proteinExistence type="predicted"/>
<dbReference type="PANTHER" id="PTHR43581">
    <property type="entry name" value="ATP/GTP PHOSPHATASE"/>
    <property type="match status" value="1"/>
</dbReference>
<evidence type="ECO:0000259" key="1">
    <source>
        <dbReference type="Pfam" id="PF13304"/>
    </source>
</evidence>
<protein>
    <recommendedName>
        <fullName evidence="1">ATPase AAA-type core domain-containing protein</fullName>
    </recommendedName>
</protein>
<reference evidence="3" key="1">
    <citation type="journal article" date="2019" name="Int. J. Syst. Evol. Microbiol.">
        <title>The Global Catalogue of Microorganisms (GCM) 10K type strain sequencing project: providing services to taxonomists for standard genome sequencing and annotation.</title>
        <authorList>
            <consortium name="The Broad Institute Genomics Platform"/>
            <consortium name="The Broad Institute Genome Sequencing Center for Infectious Disease"/>
            <person name="Wu L."/>
            <person name="Ma J."/>
        </authorList>
    </citation>
    <scope>NUCLEOTIDE SEQUENCE [LARGE SCALE GENOMIC DNA]</scope>
    <source>
        <strain evidence="3">JCM 13518</strain>
    </source>
</reference>
<keyword evidence="3" id="KW-1185">Reference proteome</keyword>
<dbReference type="CDD" id="cd00267">
    <property type="entry name" value="ABC_ATPase"/>
    <property type="match status" value="1"/>
</dbReference>
<dbReference type="PANTHER" id="PTHR43581:SF4">
    <property type="entry name" value="ATP_GTP PHOSPHATASE"/>
    <property type="match status" value="1"/>
</dbReference>
<sequence>MKLKRVDIRYFRSFNYDFDRKTRDESPQNDWEATDPWRPFVRVPIDKQVTAVVGSNESGKSQLVAAIQMGLGRLPLERGDFCRYSELHSAEQGARRLPEFGIEIELEEQDSVERSSLTFLAGANSFGYYRPGSEPSFAVVGASKVDLTAEQRSAIEQILPDCFVLRTDLAVPSSVSIRELAGATRHPLHERRRRVQLLDGLIGVQPAAPEESVEIVRSAITPGVDLATALAEEKRKREFELARQLLLDIARIDVATFSDLQVALEAEKEGQVEAVVKIINDAIRANLNIQRWWTQDRAFDLMVEPREQELAFVIQDRTRSKYSFDERSQGLRFFLSYFVQITAHRLQNRRPDILLLDEPDAYLSSAGQQDLLRVLQNYADPEDGGPASQVVYVTHSPYLIDKNHPERVRALDKGSEDLGTRVVPKAGINRYEPLRSSIGSDVAQTVYVGGKNLLVEGQVDQILLTGLSTVIATADGSSRGVLDLNETTVVACGGADAVPYMAYLARGRDSTKPPCVALLDGDEAGKQAERVLQRGEARKQRILKDDYIVRLDKWAADRPDLENVLEIENLLPLSVIRHAALNHLARFRPLSEADLSNFTDDLITQELEKTSGKIIPAVSAAYSQAFEDEHIDKMGLATEVVNLARIAPEAEGVPQLLSTFRALLAHLAELLDHAASEEARKRAEDRLEQTIADFLQDYPDGMRKHDTRRLLAEIELGVSGSDAAPILAEAIGRLRQDFELDDPTHPLVPRFDEFREAIRALQTQRELATLEDDDLDPATEVTIKKKKTKK</sequence>
<name>A0ABP4WC92_9ACTN</name>
<dbReference type="InterPro" id="IPR003959">
    <property type="entry name" value="ATPase_AAA_core"/>
</dbReference>
<organism evidence="2 3">
    <name type="scientific">Aeromicrobium alkaliterrae</name>
    <dbReference type="NCBI Taxonomy" id="302168"/>
    <lineage>
        <taxon>Bacteria</taxon>
        <taxon>Bacillati</taxon>
        <taxon>Actinomycetota</taxon>
        <taxon>Actinomycetes</taxon>
        <taxon>Propionibacteriales</taxon>
        <taxon>Nocardioidaceae</taxon>
        <taxon>Aeromicrobium</taxon>
    </lineage>
</organism>
<dbReference type="InterPro" id="IPR051396">
    <property type="entry name" value="Bact_Antivir_Def_Nuclease"/>
</dbReference>
<comment type="caution">
    <text evidence="2">The sequence shown here is derived from an EMBL/GenBank/DDBJ whole genome shotgun (WGS) entry which is preliminary data.</text>
</comment>
<feature type="domain" description="ATPase AAA-type core" evidence="1">
    <location>
        <begin position="341"/>
        <end position="401"/>
    </location>
</feature>
<dbReference type="EMBL" id="BAAAME010000005">
    <property type="protein sequence ID" value="GAA1748587.1"/>
    <property type="molecule type" value="Genomic_DNA"/>
</dbReference>
<dbReference type="SUPFAM" id="SSF52540">
    <property type="entry name" value="P-loop containing nucleoside triphosphate hydrolases"/>
    <property type="match status" value="1"/>
</dbReference>
<dbReference type="Gene3D" id="3.40.50.300">
    <property type="entry name" value="P-loop containing nucleotide triphosphate hydrolases"/>
    <property type="match status" value="1"/>
</dbReference>
<dbReference type="Proteomes" id="UP001501057">
    <property type="component" value="Unassembled WGS sequence"/>
</dbReference>